<sequence>MPTFNEEKWPVVYAHFDGAQTLDGVEQYLRRFDYWLSREEKFYLVLNQTNASAADTNRSKEVHQLETEWIRQNKPRIASYCSGMAMVIDSTEVLNKWQPIATKAIENMFGCPGQAFGTVAEAEEWIEKQNNQVEQSVD</sequence>
<dbReference type="RefSeq" id="WP_102183693.1">
    <property type="nucleotide sequence ID" value="NZ_NMQE01000935.1"/>
</dbReference>
<proteinExistence type="predicted"/>
<comment type="caution">
    <text evidence="1">The sequence shown here is derived from an EMBL/GenBank/DDBJ whole genome shotgun (WGS) entry which is preliminary data.</text>
</comment>
<dbReference type="EMBL" id="NMQE01000935">
    <property type="protein sequence ID" value="PMB15554.1"/>
    <property type="molecule type" value="Genomic_DNA"/>
</dbReference>
<evidence type="ECO:0008006" key="3">
    <source>
        <dbReference type="Google" id="ProtNLM"/>
    </source>
</evidence>
<dbReference type="Proteomes" id="UP000235081">
    <property type="component" value="Unassembled WGS sequence"/>
</dbReference>
<protein>
    <recommendedName>
        <fullName evidence="3">STAS/SEC14 domain-containing protein</fullName>
    </recommendedName>
</protein>
<organism evidence="1 2">
    <name type="scientific">Fischerella thermalis CCMEE 5318</name>
    <dbReference type="NCBI Taxonomy" id="2019666"/>
    <lineage>
        <taxon>Bacteria</taxon>
        <taxon>Bacillati</taxon>
        <taxon>Cyanobacteriota</taxon>
        <taxon>Cyanophyceae</taxon>
        <taxon>Nostocales</taxon>
        <taxon>Hapalosiphonaceae</taxon>
        <taxon>Fischerella</taxon>
    </lineage>
</organism>
<accession>A0A2N6L476</accession>
<name>A0A2N6L476_9CYAN</name>
<dbReference type="AlphaFoldDB" id="A0A2N6L476"/>
<reference evidence="1 2" key="1">
    <citation type="submission" date="2017-07" db="EMBL/GenBank/DDBJ databases">
        <title>Genomes of Fischerella (Mastigocladus) sp. strains.</title>
        <authorList>
            <person name="Miller S.R."/>
        </authorList>
    </citation>
    <scope>NUCLEOTIDE SEQUENCE [LARGE SCALE GENOMIC DNA]</scope>
    <source>
        <strain evidence="1 2">CCMEE 5318</strain>
    </source>
</reference>
<evidence type="ECO:0000313" key="1">
    <source>
        <dbReference type="EMBL" id="PMB15554.1"/>
    </source>
</evidence>
<evidence type="ECO:0000313" key="2">
    <source>
        <dbReference type="Proteomes" id="UP000235081"/>
    </source>
</evidence>
<gene>
    <name evidence="1" type="ORF">CEN46_25715</name>
</gene>